<name>A0A327KP42_9BRAD</name>
<reference evidence="2 3" key="1">
    <citation type="submission" date="2017-07" db="EMBL/GenBank/DDBJ databases">
        <title>Draft Genome Sequences of Select Purple Nonsulfur Bacteria.</title>
        <authorList>
            <person name="Lasarre B."/>
            <person name="Mckinlay J.B."/>
        </authorList>
    </citation>
    <scope>NUCLEOTIDE SEQUENCE [LARGE SCALE GENOMIC DNA]</scope>
    <source>
        <strain evidence="2 3">DSM 5909</strain>
    </source>
</reference>
<dbReference type="AlphaFoldDB" id="A0A327KP42"/>
<comment type="caution">
    <text evidence="2">The sequence shown here is derived from an EMBL/GenBank/DDBJ whole genome shotgun (WGS) entry which is preliminary data.</text>
</comment>
<gene>
    <name evidence="2" type="ORF">CH341_24415</name>
</gene>
<evidence type="ECO:0000313" key="2">
    <source>
        <dbReference type="EMBL" id="RAI40131.1"/>
    </source>
</evidence>
<evidence type="ECO:0008006" key="4">
    <source>
        <dbReference type="Google" id="ProtNLM"/>
    </source>
</evidence>
<accession>A0A327KP42</accession>
<dbReference type="EMBL" id="NPEX01000248">
    <property type="protein sequence ID" value="RAI40131.1"/>
    <property type="molecule type" value="Genomic_DNA"/>
</dbReference>
<feature type="chain" id="PRO_5016418632" description="TIGR02301 family protein" evidence="1">
    <location>
        <begin position="21"/>
        <end position="148"/>
    </location>
</feature>
<evidence type="ECO:0000256" key="1">
    <source>
        <dbReference type="SAM" id="SignalP"/>
    </source>
</evidence>
<dbReference type="RefSeq" id="WP_111421617.1">
    <property type="nucleotide sequence ID" value="NZ_NPEX01000248.1"/>
</dbReference>
<evidence type="ECO:0000313" key="3">
    <source>
        <dbReference type="Proteomes" id="UP000249130"/>
    </source>
</evidence>
<sequence length="148" mass="16350">MSRWFLTLAVLLVMSASTWAQPAEPPARPGHGFLRIADLPARTLAVAYFSVVSLESCYLGSVRAISRAELDEAIRMVREVEKAVVALRPDLDTTLLYQDAVRLGFQYYATSRDPAPWICARDLTAILETHRAATTGECPVAGVWPNCR</sequence>
<organism evidence="2 3">
    <name type="scientific">Rhodoplanes roseus</name>
    <dbReference type="NCBI Taxonomy" id="29409"/>
    <lineage>
        <taxon>Bacteria</taxon>
        <taxon>Pseudomonadati</taxon>
        <taxon>Pseudomonadota</taxon>
        <taxon>Alphaproteobacteria</taxon>
        <taxon>Hyphomicrobiales</taxon>
        <taxon>Nitrobacteraceae</taxon>
        <taxon>Rhodoplanes</taxon>
    </lineage>
</organism>
<feature type="signal peptide" evidence="1">
    <location>
        <begin position="1"/>
        <end position="20"/>
    </location>
</feature>
<keyword evidence="1" id="KW-0732">Signal</keyword>
<dbReference type="Proteomes" id="UP000249130">
    <property type="component" value="Unassembled WGS sequence"/>
</dbReference>
<protein>
    <recommendedName>
        <fullName evidence="4">TIGR02301 family protein</fullName>
    </recommendedName>
</protein>
<proteinExistence type="predicted"/>
<keyword evidence="3" id="KW-1185">Reference proteome</keyword>